<keyword evidence="1" id="KW-0547">Nucleotide-binding</keyword>
<protein>
    <recommendedName>
        <fullName evidence="4">ATPase AAA-type core domain-containing protein</fullName>
    </recommendedName>
</protein>
<comment type="caution">
    <text evidence="5">The sequence shown here is derived from an EMBL/GenBank/DDBJ whole genome shotgun (WGS) entry which is preliminary data.</text>
</comment>
<evidence type="ECO:0000313" key="5">
    <source>
        <dbReference type="EMBL" id="CAF3990034.1"/>
    </source>
</evidence>
<dbReference type="Pfam" id="PF00004">
    <property type="entry name" value="AAA"/>
    <property type="match status" value="1"/>
</dbReference>
<reference evidence="5" key="1">
    <citation type="submission" date="2021-02" db="EMBL/GenBank/DDBJ databases">
        <authorList>
            <person name="Nowell W R."/>
        </authorList>
    </citation>
    <scope>NUCLEOTIDE SEQUENCE</scope>
</reference>
<dbReference type="PANTHER" id="PTHR23077">
    <property type="entry name" value="AAA-FAMILY ATPASE"/>
    <property type="match status" value="1"/>
</dbReference>
<dbReference type="GO" id="GO:0016887">
    <property type="term" value="F:ATP hydrolysis activity"/>
    <property type="evidence" value="ECO:0007669"/>
    <property type="project" value="InterPro"/>
</dbReference>
<evidence type="ECO:0000256" key="1">
    <source>
        <dbReference type="ARBA" id="ARBA00022741"/>
    </source>
</evidence>
<evidence type="ECO:0000256" key="2">
    <source>
        <dbReference type="ARBA" id="ARBA00022840"/>
    </source>
</evidence>
<sequence length="543" mass="62022">MKLCLRQDRWSALFCTLRVEHARFLPFTHLYFTKGEDIATIEHLRNAATNDNSWEKITSVKHLVKQMIRDYTQLSVASHTFNPSNNPYIDFEATLLADIRRVRRYFHYVTNTVKFIPYLDRRAVELAIREIRLTYDDDGNVLSNIQTYLTTFCVRNTLVDANVHKQQCVKWTKERDHLLLLNKERRTQVNKLEKEAKADRDKVEGFERDLQNTLSKKKEIDGEVKDLLEGLASTEDDERIRNLDAILKIDIADVHRKLNVKYGRGLLLYGPPGTGKSELLKRAPIFTSITMTITPLAASKLNRPYVGETERLLVHIMYHSNTISYLICAMTIDEIDGLAPKRDNNAQQLKVNGISVLLSHIEGVKNIPNLIVFGAANRYNVMDEAFLRRMQVKCFVNSKTFLANHIDFLVKVTTNFSGATIDALKSSIIVAMDRYQNSRTSTDKTLLELTDNTAREFSCWFGIGTSPEIYHLYPDIVSSTEQQEKYSLKLSNISPSGRILVDLQHGKCLIELSSNDATLESDLNLEETSTLTLLSRFVNGCSS</sequence>
<dbReference type="GO" id="GO:0005524">
    <property type="term" value="F:ATP binding"/>
    <property type="evidence" value="ECO:0007669"/>
    <property type="project" value="UniProtKB-KW"/>
</dbReference>
<dbReference type="InterPro" id="IPR027417">
    <property type="entry name" value="P-loop_NTPase"/>
</dbReference>
<dbReference type="CDD" id="cd19481">
    <property type="entry name" value="RecA-like_protease"/>
    <property type="match status" value="1"/>
</dbReference>
<feature type="domain" description="ATPase AAA-type core" evidence="4">
    <location>
        <begin position="266"/>
        <end position="396"/>
    </location>
</feature>
<dbReference type="Proteomes" id="UP000663874">
    <property type="component" value="Unassembled WGS sequence"/>
</dbReference>
<evidence type="ECO:0000313" key="6">
    <source>
        <dbReference type="Proteomes" id="UP000663874"/>
    </source>
</evidence>
<dbReference type="SUPFAM" id="SSF52540">
    <property type="entry name" value="P-loop containing nucleoside triphosphate hydrolases"/>
    <property type="match status" value="1"/>
</dbReference>
<proteinExistence type="predicted"/>
<accession>A0A819N072</accession>
<keyword evidence="2" id="KW-0067">ATP-binding</keyword>
<dbReference type="EMBL" id="CAJOBE010005925">
    <property type="protein sequence ID" value="CAF3990034.1"/>
    <property type="molecule type" value="Genomic_DNA"/>
</dbReference>
<gene>
    <name evidence="5" type="ORF">FNK824_LOCUS25346</name>
</gene>
<dbReference type="AlphaFoldDB" id="A0A819N072"/>
<dbReference type="PANTHER" id="PTHR23077:SF171">
    <property type="entry name" value="NUCLEAR VALOSIN-CONTAINING PROTEIN-LIKE"/>
    <property type="match status" value="1"/>
</dbReference>
<dbReference type="Gene3D" id="3.40.50.300">
    <property type="entry name" value="P-loop containing nucleotide triphosphate hydrolases"/>
    <property type="match status" value="1"/>
</dbReference>
<evidence type="ECO:0000259" key="4">
    <source>
        <dbReference type="Pfam" id="PF00004"/>
    </source>
</evidence>
<name>A0A819N072_9BILA</name>
<dbReference type="InterPro" id="IPR003959">
    <property type="entry name" value="ATPase_AAA_core"/>
</dbReference>
<evidence type="ECO:0000256" key="3">
    <source>
        <dbReference type="SAM" id="Coils"/>
    </source>
</evidence>
<organism evidence="5 6">
    <name type="scientific">Rotaria sordida</name>
    <dbReference type="NCBI Taxonomy" id="392033"/>
    <lineage>
        <taxon>Eukaryota</taxon>
        <taxon>Metazoa</taxon>
        <taxon>Spiralia</taxon>
        <taxon>Gnathifera</taxon>
        <taxon>Rotifera</taxon>
        <taxon>Eurotatoria</taxon>
        <taxon>Bdelloidea</taxon>
        <taxon>Philodinida</taxon>
        <taxon>Philodinidae</taxon>
        <taxon>Rotaria</taxon>
    </lineage>
</organism>
<keyword evidence="3" id="KW-0175">Coiled coil</keyword>
<feature type="coiled-coil region" evidence="3">
    <location>
        <begin position="182"/>
        <end position="209"/>
    </location>
</feature>
<dbReference type="InterPro" id="IPR050168">
    <property type="entry name" value="AAA_ATPase_domain"/>
</dbReference>